<feature type="region of interest" description="Disordered" evidence="1">
    <location>
        <begin position="149"/>
        <end position="170"/>
    </location>
</feature>
<comment type="caution">
    <text evidence="3">The sequence shown here is derived from an EMBL/GenBank/DDBJ whole genome shotgun (WGS) entry which is preliminary data.</text>
</comment>
<evidence type="ECO:0000256" key="2">
    <source>
        <dbReference type="SAM" id="SignalP"/>
    </source>
</evidence>
<accession>A0A7C3PTG0</accession>
<feature type="signal peptide" evidence="2">
    <location>
        <begin position="1"/>
        <end position="22"/>
    </location>
</feature>
<proteinExistence type="predicted"/>
<protein>
    <submittedName>
        <fullName evidence="3">Uncharacterized protein</fullName>
    </submittedName>
</protein>
<feature type="chain" id="PRO_5028188594" evidence="2">
    <location>
        <begin position="23"/>
        <end position="410"/>
    </location>
</feature>
<keyword evidence="2" id="KW-0732">Signal</keyword>
<name>A0A7C3PTG0_9CYAN</name>
<dbReference type="EMBL" id="DSRU01000362">
    <property type="protein sequence ID" value="HFN01038.1"/>
    <property type="molecule type" value="Genomic_DNA"/>
</dbReference>
<gene>
    <name evidence="3" type="ORF">ENR64_25435</name>
</gene>
<feature type="compositionally biased region" description="Polar residues" evidence="1">
    <location>
        <begin position="149"/>
        <end position="164"/>
    </location>
</feature>
<dbReference type="AlphaFoldDB" id="A0A7C3PTG0"/>
<feature type="region of interest" description="Disordered" evidence="1">
    <location>
        <begin position="231"/>
        <end position="251"/>
    </location>
</feature>
<reference evidence="3" key="1">
    <citation type="journal article" date="2020" name="mSystems">
        <title>Genome- and Community-Level Interaction Insights into Carbon Utilization and Element Cycling Functions of Hydrothermarchaeota in Hydrothermal Sediment.</title>
        <authorList>
            <person name="Zhou Z."/>
            <person name="Liu Y."/>
            <person name="Xu W."/>
            <person name="Pan J."/>
            <person name="Luo Z.H."/>
            <person name="Li M."/>
        </authorList>
    </citation>
    <scope>NUCLEOTIDE SEQUENCE [LARGE SCALE GENOMIC DNA]</scope>
    <source>
        <strain evidence="3">SpSt-418</strain>
    </source>
</reference>
<feature type="compositionally biased region" description="Polar residues" evidence="1">
    <location>
        <begin position="233"/>
        <end position="246"/>
    </location>
</feature>
<dbReference type="Gene3D" id="2.60.120.380">
    <property type="match status" value="1"/>
</dbReference>
<evidence type="ECO:0000256" key="1">
    <source>
        <dbReference type="SAM" id="MobiDB-lite"/>
    </source>
</evidence>
<sequence>MSYRRFVYQVATALAVTGMVVSISLVEATAQTILKNGQEVTGLVRTNSRTYRFTNQSVTGSPVQSAAGDEYTFTARQGDQIEVGVDVVSGSKLQPILVLISARSGRQVAFSTKDTLSYKVPLAGEYRLLVLARNKTVGRYVVAVSGITGTTASQPTNPSTSNPAASDPRRQKLQRDYGLTTLDACPATTSNLVVVTFNEYGQVYTYCANPTRLVKAGEYVYDIANDELKPRTVAQTPGTSTTNPSASDPRRQTLQRDYGLTVLNACPGTTSNLVVVTFNEYGQVYTYCANPNRFVKAGEYIYDIASNELKPATVGQTPGTSTPNASTTDPRRQLLQTEFGLSVLDTCPQVKTSSVVVYFQENSQVYTYCATPNRVFPAGEYAYNPNTRNLQSTKREEQCTVSLGGVCIVK</sequence>
<evidence type="ECO:0000313" key="3">
    <source>
        <dbReference type="EMBL" id="HFN01038.1"/>
    </source>
</evidence>
<organism evidence="3">
    <name type="scientific">Oscillatoriales cyanobacterium SpSt-418</name>
    <dbReference type="NCBI Taxonomy" id="2282169"/>
    <lineage>
        <taxon>Bacteria</taxon>
        <taxon>Bacillati</taxon>
        <taxon>Cyanobacteriota</taxon>
        <taxon>Cyanophyceae</taxon>
        <taxon>Oscillatoriophycideae</taxon>
        <taxon>Oscillatoriales</taxon>
    </lineage>
</organism>